<evidence type="ECO:0000256" key="1">
    <source>
        <dbReference type="ARBA" id="ARBA00006479"/>
    </source>
</evidence>
<dbReference type="AlphaFoldDB" id="A0A937X850"/>
<name>A0A937X850_UNCEI</name>
<dbReference type="PROSITE" id="PS01125">
    <property type="entry name" value="ROK"/>
    <property type="match status" value="1"/>
</dbReference>
<feature type="compositionally biased region" description="Low complexity" evidence="2">
    <location>
        <begin position="13"/>
        <end position="22"/>
    </location>
</feature>
<evidence type="ECO:0000313" key="4">
    <source>
        <dbReference type="Proteomes" id="UP000748308"/>
    </source>
</evidence>
<dbReference type="PANTHER" id="PTHR18964">
    <property type="entry name" value="ROK (REPRESSOR, ORF, KINASE) FAMILY"/>
    <property type="match status" value="1"/>
</dbReference>
<evidence type="ECO:0000256" key="2">
    <source>
        <dbReference type="SAM" id="MobiDB-lite"/>
    </source>
</evidence>
<comment type="similarity">
    <text evidence="1">Belongs to the ROK (NagC/XylR) family.</text>
</comment>
<proteinExistence type="inferred from homology"/>
<feature type="region of interest" description="Disordered" evidence="2">
    <location>
        <begin position="1"/>
        <end position="22"/>
    </location>
</feature>
<dbReference type="Pfam" id="PF00480">
    <property type="entry name" value="ROK"/>
    <property type="match status" value="1"/>
</dbReference>
<comment type="caution">
    <text evidence="3">The sequence shown here is derived from an EMBL/GenBank/DDBJ whole genome shotgun (WGS) entry which is preliminary data.</text>
</comment>
<dbReference type="Gene3D" id="3.30.420.40">
    <property type="match status" value="2"/>
</dbReference>
<dbReference type="EMBL" id="VGIY01000059">
    <property type="protein sequence ID" value="MBM3316945.1"/>
    <property type="molecule type" value="Genomic_DNA"/>
</dbReference>
<dbReference type="PANTHER" id="PTHR18964:SF149">
    <property type="entry name" value="BIFUNCTIONAL UDP-N-ACETYLGLUCOSAMINE 2-EPIMERASE_N-ACETYLMANNOSAMINE KINASE"/>
    <property type="match status" value="1"/>
</dbReference>
<organism evidence="3 4">
    <name type="scientific">Eiseniibacteriota bacterium</name>
    <dbReference type="NCBI Taxonomy" id="2212470"/>
    <lineage>
        <taxon>Bacteria</taxon>
        <taxon>Candidatus Eiseniibacteriota</taxon>
    </lineage>
</organism>
<protein>
    <submittedName>
        <fullName evidence="3">ROK family protein</fullName>
    </submittedName>
</protein>
<sequence>MRAAEQSRDGGRRAPAPQAGGAPHGPLLVAGIDIGGTAVKIGLLVAAGEEAEIVAPGAAGERRPAAEATIETPLAADPAQFVRAVAGALRSLAGDRRLAAVGVGCAGLVSSGSGIVHRSPNLPRWREAPLGELMRAALGAPVAVLNDANAFALAEARLGAARGSSPVVALTLGTGVGGAIVEDGLLRGGRHGFGGEAGHMSVDLEGPVCPCGQRGCLELFVGRRGLVRAYRRRARWAAGEAGFDLAAGDETRLTPKLMAEAAGRGDRAAAEAFRRAGEILGGALASLSNLIDPQAFVIGGGIAQAGDLLFAPARETLAERAMIGRERVAPILEAALGYRAGMLGAALAALDALGIREPATGEAGS</sequence>
<dbReference type="Proteomes" id="UP000748308">
    <property type="component" value="Unassembled WGS sequence"/>
</dbReference>
<dbReference type="InterPro" id="IPR043129">
    <property type="entry name" value="ATPase_NBD"/>
</dbReference>
<dbReference type="InterPro" id="IPR049874">
    <property type="entry name" value="ROK_cs"/>
</dbReference>
<gene>
    <name evidence="3" type="ORF">FJY75_03740</name>
</gene>
<dbReference type="SUPFAM" id="SSF53067">
    <property type="entry name" value="Actin-like ATPase domain"/>
    <property type="match status" value="1"/>
</dbReference>
<evidence type="ECO:0000313" key="3">
    <source>
        <dbReference type="EMBL" id="MBM3316945.1"/>
    </source>
</evidence>
<reference evidence="3" key="1">
    <citation type="submission" date="2019-03" db="EMBL/GenBank/DDBJ databases">
        <title>Lake Tanganyika Metagenome-Assembled Genomes (MAGs).</title>
        <authorList>
            <person name="Tran P."/>
        </authorList>
    </citation>
    <scope>NUCLEOTIDE SEQUENCE</scope>
    <source>
        <strain evidence="3">M_DeepCast_400m_m2_100</strain>
    </source>
</reference>
<accession>A0A937X850</accession>
<feature type="compositionally biased region" description="Basic and acidic residues" evidence="2">
    <location>
        <begin position="1"/>
        <end position="12"/>
    </location>
</feature>
<dbReference type="InterPro" id="IPR000600">
    <property type="entry name" value="ROK"/>
</dbReference>